<name>A0AAJ6DDL8_9MICC</name>
<keyword evidence="4" id="KW-1185">Reference proteome</keyword>
<accession>A0AAJ6DDL8</accession>
<feature type="transmembrane region" description="Helical" evidence="2">
    <location>
        <begin position="15"/>
        <end position="39"/>
    </location>
</feature>
<keyword evidence="2" id="KW-1133">Transmembrane helix</keyword>
<organism evidence="3 4">
    <name type="scientific">Auritidibacter ignavus</name>
    <dbReference type="NCBI Taxonomy" id="678932"/>
    <lineage>
        <taxon>Bacteria</taxon>
        <taxon>Bacillati</taxon>
        <taxon>Actinomycetota</taxon>
        <taxon>Actinomycetes</taxon>
        <taxon>Micrococcales</taxon>
        <taxon>Micrococcaceae</taxon>
        <taxon>Auritidibacter</taxon>
    </lineage>
</organism>
<dbReference type="RefSeq" id="WP_110099638.1">
    <property type="nucleotide sequence ID" value="NZ_CP122566.1"/>
</dbReference>
<evidence type="ECO:0000256" key="1">
    <source>
        <dbReference type="SAM" id="MobiDB-lite"/>
    </source>
</evidence>
<gene>
    <name evidence="3" type="ORF">QDX21_06185</name>
</gene>
<dbReference type="AlphaFoldDB" id="A0AAJ6DDL8"/>
<evidence type="ECO:0000313" key="4">
    <source>
        <dbReference type="Proteomes" id="UP001224674"/>
    </source>
</evidence>
<sequence>MIWLMNSTQTIEAPWGVWVAVALITGVLAVLVVMVAAVLRGSSNYRRSNTLKDFRARQRADDTTQCHEPRESTEPSESSTDTSEN</sequence>
<feature type="region of interest" description="Disordered" evidence="1">
    <location>
        <begin position="56"/>
        <end position="85"/>
    </location>
</feature>
<dbReference type="EMBL" id="CP122566">
    <property type="protein sequence ID" value="WGH94366.1"/>
    <property type="molecule type" value="Genomic_DNA"/>
</dbReference>
<reference evidence="3 4" key="1">
    <citation type="submission" date="2023-03" db="EMBL/GenBank/DDBJ databases">
        <title>Complete genome sequences of several Auritidibacter ignavus strains isolated from ear infections.</title>
        <authorList>
            <person name="Baehr T."/>
            <person name="Baumhoegger A.M."/>
        </authorList>
    </citation>
    <scope>NUCLEOTIDE SEQUENCE [LARGE SCALE GENOMIC DNA]</scope>
    <source>
        <strain evidence="3 4">BABAE-6</strain>
    </source>
</reference>
<proteinExistence type="predicted"/>
<evidence type="ECO:0000256" key="2">
    <source>
        <dbReference type="SAM" id="Phobius"/>
    </source>
</evidence>
<dbReference type="Proteomes" id="UP001224674">
    <property type="component" value="Chromosome"/>
</dbReference>
<feature type="compositionally biased region" description="Basic and acidic residues" evidence="1">
    <location>
        <begin position="56"/>
        <end position="73"/>
    </location>
</feature>
<feature type="compositionally biased region" description="Low complexity" evidence="1">
    <location>
        <begin position="75"/>
        <end position="85"/>
    </location>
</feature>
<keyword evidence="2" id="KW-0472">Membrane</keyword>
<evidence type="ECO:0000313" key="3">
    <source>
        <dbReference type="EMBL" id="WGH94366.1"/>
    </source>
</evidence>
<protein>
    <submittedName>
        <fullName evidence="3">Uncharacterized protein</fullName>
    </submittedName>
</protein>
<keyword evidence="2" id="KW-0812">Transmembrane</keyword>